<dbReference type="Proteomes" id="UP000226525">
    <property type="component" value="Unassembled WGS sequence"/>
</dbReference>
<evidence type="ECO:0000313" key="1">
    <source>
        <dbReference type="EMBL" id="MAH63880.1"/>
    </source>
</evidence>
<gene>
    <name evidence="1" type="ORF">CMN54_10640</name>
</gene>
<evidence type="ECO:0000313" key="2">
    <source>
        <dbReference type="Proteomes" id="UP000226525"/>
    </source>
</evidence>
<protein>
    <recommendedName>
        <fullName evidence="3">EF-hand domain-containing protein</fullName>
    </recommendedName>
</protein>
<accession>A0A2D6YL56</accession>
<reference evidence="2" key="1">
    <citation type="submission" date="2017-09" db="EMBL/GenBank/DDBJ databases">
        <title>The Reconstruction of 2,631 Draft Metagenome-Assembled Genomes from the Global Oceans.</title>
        <authorList>
            <person name="Tully B.J."/>
            <person name="Graham E.D."/>
            <person name="Heidelberg J.F."/>
        </authorList>
    </citation>
    <scope>NUCLEOTIDE SEQUENCE [LARGE SCALE GENOMIC DNA]</scope>
</reference>
<dbReference type="AlphaFoldDB" id="A0A2D6YL56"/>
<name>A0A2D6YL56_9DELT</name>
<comment type="caution">
    <text evidence="1">The sequence shown here is derived from an EMBL/GenBank/DDBJ whole genome shotgun (WGS) entry which is preliminary data.</text>
</comment>
<proteinExistence type="predicted"/>
<evidence type="ECO:0008006" key="3">
    <source>
        <dbReference type="Google" id="ProtNLM"/>
    </source>
</evidence>
<sequence length="103" mass="11436">MSEAEEKGKQGVYVYANLIDANRDGKIDMISFVDPNGRAVALAVDNDHTGLANNIHVFQDVTGDGKLDGEDVRLIRKLTHELYRRTDLVEGQLELFVEEAAYG</sequence>
<organism evidence="1 2">
    <name type="scientific">SAR324 cluster bacterium</name>
    <dbReference type="NCBI Taxonomy" id="2024889"/>
    <lineage>
        <taxon>Bacteria</taxon>
        <taxon>Deltaproteobacteria</taxon>
        <taxon>SAR324 cluster</taxon>
    </lineage>
</organism>
<dbReference type="EMBL" id="NZEX01000120">
    <property type="protein sequence ID" value="MAH63880.1"/>
    <property type="molecule type" value="Genomic_DNA"/>
</dbReference>